<accession>A0AC58T5H2</accession>
<dbReference type="Proteomes" id="UP000790787">
    <property type="component" value="Chromosome 18"/>
</dbReference>
<evidence type="ECO:0000313" key="1">
    <source>
        <dbReference type="Proteomes" id="UP000790787"/>
    </source>
</evidence>
<reference evidence="2" key="2">
    <citation type="submission" date="2025-08" db="UniProtKB">
        <authorList>
            <consortium name="RefSeq"/>
        </authorList>
    </citation>
    <scope>IDENTIFICATION</scope>
    <source>
        <tissue evidence="2">Leaf</tissue>
    </source>
</reference>
<organism evidence="1 2">
    <name type="scientific">Nicotiana tabacum</name>
    <name type="common">Common tobacco</name>
    <dbReference type="NCBI Taxonomy" id="4097"/>
    <lineage>
        <taxon>Eukaryota</taxon>
        <taxon>Viridiplantae</taxon>
        <taxon>Streptophyta</taxon>
        <taxon>Embryophyta</taxon>
        <taxon>Tracheophyta</taxon>
        <taxon>Spermatophyta</taxon>
        <taxon>Magnoliopsida</taxon>
        <taxon>eudicotyledons</taxon>
        <taxon>Gunneridae</taxon>
        <taxon>Pentapetalae</taxon>
        <taxon>asterids</taxon>
        <taxon>lamiids</taxon>
        <taxon>Solanales</taxon>
        <taxon>Solanaceae</taxon>
        <taxon>Nicotianoideae</taxon>
        <taxon>Nicotianeae</taxon>
        <taxon>Nicotiana</taxon>
    </lineage>
</organism>
<reference evidence="1" key="1">
    <citation type="journal article" date="2014" name="Nat. Commun.">
        <title>The tobacco genome sequence and its comparison with those of tomato and potato.</title>
        <authorList>
            <person name="Sierro N."/>
            <person name="Battey J.N."/>
            <person name="Ouadi S."/>
            <person name="Bakaher N."/>
            <person name="Bovet L."/>
            <person name="Willig A."/>
            <person name="Goepfert S."/>
            <person name="Peitsch M.C."/>
            <person name="Ivanov N.V."/>
        </authorList>
    </citation>
    <scope>NUCLEOTIDE SEQUENCE [LARGE SCALE GENOMIC DNA]</scope>
</reference>
<protein>
    <submittedName>
        <fullName evidence="2">Uncharacterized protein LOC142172692</fullName>
    </submittedName>
</protein>
<proteinExistence type="predicted"/>
<dbReference type="RefSeq" id="XP_075092465.1">
    <property type="nucleotide sequence ID" value="XM_075236364.1"/>
</dbReference>
<gene>
    <name evidence="2" type="primary">LOC142172692</name>
</gene>
<name>A0AC58T5H2_TOBAC</name>
<keyword evidence="1" id="KW-1185">Reference proteome</keyword>
<sequence>MENHPTLELDKGKHIEDSIPLSPEENERLYTPWRYLVIIKIFKRKMPHHMLRSKLIDLWKPSETLILIDLGWEFFIAKFSLEESMVKALHLGPWFVFRHFLSVQKWEPKFIPKEATLTSTAIWIRLPQLPTKFYDKVILENVGRKLGKLLKIY</sequence>
<evidence type="ECO:0000313" key="2">
    <source>
        <dbReference type="RefSeq" id="XP_075092465.1"/>
    </source>
</evidence>